<dbReference type="RefSeq" id="WP_203007899.1">
    <property type="nucleotide sequence ID" value="NZ_JADWYU010000095.1"/>
</dbReference>
<evidence type="ECO:0000313" key="4">
    <source>
        <dbReference type="EMBL" id="MBL7633723.1"/>
    </source>
</evidence>
<dbReference type="InterPro" id="IPR029479">
    <property type="entry name" value="Nitroreductase"/>
</dbReference>
<evidence type="ECO:0000256" key="2">
    <source>
        <dbReference type="ARBA" id="ARBA00023002"/>
    </source>
</evidence>
<name>A0A937RK21_9ACTN</name>
<dbReference type="AlphaFoldDB" id="A0A937RK21"/>
<dbReference type="PANTHER" id="PTHR43673">
    <property type="entry name" value="NAD(P)H NITROREDUCTASE YDGI-RELATED"/>
    <property type="match status" value="1"/>
</dbReference>
<accession>A0A937RK21</accession>
<evidence type="ECO:0000259" key="3">
    <source>
        <dbReference type="Pfam" id="PF00881"/>
    </source>
</evidence>
<dbReference type="Pfam" id="PF00881">
    <property type="entry name" value="Nitroreductase"/>
    <property type="match status" value="1"/>
</dbReference>
<feature type="domain" description="Nitroreductase" evidence="3">
    <location>
        <begin position="14"/>
        <end position="193"/>
    </location>
</feature>
<dbReference type="PANTHER" id="PTHR43673:SF10">
    <property type="entry name" value="NADH DEHYDROGENASE_NAD(P)H NITROREDUCTASE XCC3605-RELATED"/>
    <property type="match status" value="1"/>
</dbReference>
<comment type="caution">
    <text evidence="4">The sequence shown here is derived from an EMBL/GenBank/DDBJ whole genome shotgun (WGS) entry which is preliminary data.</text>
</comment>
<organism evidence="4 5">
    <name type="scientific">Frankia nepalensis</name>
    <dbReference type="NCBI Taxonomy" id="1836974"/>
    <lineage>
        <taxon>Bacteria</taxon>
        <taxon>Bacillati</taxon>
        <taxon>Actinomycetota</taxon>
        <taxon>Actinomycetes</taxon>
        <taxon>Frankiales</taxon>
        <taxon>Frankiaceae</taxon>
        <taxon>Frankia</taxon>
    </lineage>
</organism>
<dbReference type="CDD" id="cd02062">
    <property type="entry name" value="Nitro_FMN_reductase"/>
    <property type="match status" value="1"/>
</dbReference>
<comment type="similarity">
    <text evidence="1">Belongs to the nitroreductase family.</text>
</comment>
<proteinExistence type="inferred from homology"/>
<dbReference type="EMBL" id="JAEACQ010000396">
    <property type="protein sequence ID" value="MBL7633723.1"/>
    <property type="molecule type" value="Genomic_DNA"/>
</dbReference>
<protein>
    <submittedName>
        <fullName evidence="4">Nitroreductase family protein</fullName>
    </submittedName>
</protein>
<keyword evidence="5" id="KW-1185">Reference proteome</keyword>
<dbReference type="GO" id="GO:0016491">
    <property type="term" value="F:oxidoreductase activity"/>
    <property type="evidence" value="ECO:0007669"/>
    <property type="project" value="UniProtKB-KW"/>
</dbReference>
<dbReference type="SUPFAM" id="SSF55469">
    <property type="entry name" value="FMN-dependent nitroreductase-like"/>
    <property type="match status" value="1"/>
</dbReference>
<sequence>MTLLNLTPDELLTTTRSVRRRLDLDRPVDLDVVEECLRIAQQAPSASNRQTWHWLVVTDPDLRAGIAERYRRSWEAYKVAQSTTTPAPGQVWSEERQATQARVSASAQYLADNLHRVPVHVIPCLEGDEATYPASMRAGYWGSLLPAAWSFMLALRARGLGAAWTTLHLVHAGEVAELLGIPPGITQGALLPVAYTLGTDFRPAPREPLASSLHLNGW</sequence>
<keyword evidence="2" id="KW-0560">Oxidoreductase</keyword>
<reference evidence="4" key="1">
    <citation type="submission" date="2020-12" db="EMBL/GenBank/DDBJ databases">
        <title>Genomic characterization of non-nitrogen-fixing Frankia strains.</title>
        <authorList>
            <person name="Carlos-Shanley C."/>
            <person name="Guerra T."/>
            <person name="Hahn D."/>
        </authorList>
    </citation>
    <scope>NUCLEOTIDE SEQUENCE</scope>
    <source>
        <strain evidence="4">CN6</strain>
    </source>
</reference>
<evidence type="ECO:0000256" key="1">
    <source>
        <dbReference type="ARBA" id="ARBA00007118"/>
    </source>
</evidence>
<dbReference type="Proteomes" id="UP000604475">
    <property type="component" value="Unassembled WGS sequence"/>
</dbReference>
<dbReference type="InterPro" id="IPR000415">
    <property type="entry name" value="Nitroreductase-like"/>
</dbReference>
<evidence type="ECO:0000313" key="5">
    <source>
        <dbReference type="Proteomes" id="UP000604475"/>
    </source>
</evidence>
<gene>
    <name evidence="4" type="ORF">I7412_42565</name>
</gene>
<dbReference type="Gene3D" id="3.40.109.10">
    <property type="entry name" value="NADH Oxidase"/>
    <property type="match status" value="1"/>
</dbReference>